<feature type="region of interest" description="Disordered" evidence="1">
    <location>
        <begin position="290"/>
        <end position="314"/>
    </location>
</feature>
<accession>A0AAJ0HWF5</accession>
<keyword evidence="3" id="KW-1185">Reference proteome</keyword>
<evidence type="ECO:0000313" key="3">
    <source>
        <dbReference type="Proteomes" id="UP001275084"/>
    </source>
</evidence>
<feature type="region of interest" description="Disordered" evidence="1">
    <location>
        <begin position="212"/>
        <end position="240"/>
    </location>
</feature>
<reference evidence="2" key="1">
    <citation type="journal article" date="2023" name="Mol. Phylogenet. Evol.">
        <title>Genome-scale phylogeny and comparative genomics of the fungal order Sordariales.</title>
        <authorList>
            <person name="Hensen N."/>
            <person name="Bonometti L."/>
            <person name="Westerberg I."/>
            <person name="Brannstrom I.O."/>
            <person name="Guillou S."/>
            <person name="Cros-Aarteil S."/>
            <person name="Calhoun S."/>
            <person name="Haridas S."/>
            <person name="Kuo A."/>
            <person name="Mondo S."/>
            <person name="Pangilinan J."/>
            <person name="Riley R."/>
            <person name="LaButti K."/>
            <person name="Andreopoulos B."/>
            <person name="Lipzen A."/>
            <person name="Chen C."/>
            <person name="Yan M."/>
            <person name="Daum C."/>
            <person name="Ng V."/>
            <person name="Clum A."/>
            <person name="Steindorff A."/>
            <person name="Ohm R.A."/>
            <person name="Martin F."/>
            <person name="Silar P."/>
            <person name="Natvig D.O."/>
            <person name="Lalanne C."/>
            <person name="Gautier V."/>
            <person name="Ament-Velasquez S.L."/>
            <person name="Kruys A."/>
            <person name="Hutchinson M.I."/>
            <person name="Powell A.J."/>
            <person name="Barry K."/>
            <person name="Miller A.N."/>
            <person name="Grigoriev I.V."/>
            <person name="Debuchy R."/>
            <person name="Gladieux P."/>
            <person name="Hiltunen Thoren M."/>
            <person name="Johannesson H."/>
        </authorList>
    </citation>
    <scope>NUCLEOTIDE SEQUENCE</scope>
    <source>
        <strain evidence="2">CBS 955.72</strain>
    </source>
</reference>
<organism evidence="2 3">
    <name type="scientific">Lasiosphaeria hispida</name>
    <dbReference type="NCBI Taxonomy" id="260671"/>
    <lineage>
        <taxon>Eukaryota</taxon>
        <taxon>Fungi</taxon>
        <taxon>Dikarya</taxon>
        <taxon>Ascomycota</taxon>
        <taxon>Pezizomycotina</taxon>
        <taxon>Sordariomycetes</taxon>
        <taxon>Sordariomycetidae</taxon>
        <taxon>Sordariales</taxon>
        <taxon>Lasiosphaeriaceae</taxon>
        <taxon>Lasiosphaeria</taxon>
    </lineage>
</organism>
<dbReference type="Proteomes" id="UP001275084">
    <property type="component" value="Unassembled WGS sequence"/>
</dbReference>
<evidence type="ECO:0000313" key="2">
    <source>
        <dbReference type="EMBL" id="KAK3364166.1"/>
    </source>
</evidence>
<protein>
    <submittedName>
        <fullName evidence="2">Uncharacterized protein</fullName>
    </submittedName>
</protein>
<feature type="compositionally biased region" description="Basic and acidic residues" evidence="1">
    <location>
        <begin position="215"/>
        <end position="224"/>
    </location>
</feature>
<dbReference type="AlphaFoldDB" id="A0AAJ0HWF5"/>
<feature type="compositionally biased region" description="Polar residues" evidence="1">
    <location>
        <begin position="292"/>
        <end position="314"/>
    </location>
</feature>
<reference evidence="2" key="2">
    <citation type="submission" date="2023-06" db="EMBL/GenBank/DDBJ databases">
        <authorList>
            <consortium name="Lawrence Berkeley National Laboratory"/>
            <person name="Haridas S."/>
            <person name="Hensen N."/>
            <person name="Bonometti L."/>
            <person name="Westerberg I."/>
            <person name="Brannstrom I.O."/>
            <person name="Guillou S."/>
            <person name="Cros-Aarteil S."/>
            <person name="Calhoun S."/>
            <person name="Kuo A."/>
            <person name="Mondo S."/>
            <person name="Pangilinan J."/>
            <person name="Riley R."/>
            <person name="Labutti K."/>
            <person name="Andreopoulos B."/>
            <person name="Lipzen A."/>
            <person name="Chen C."/>
            <person name="Yanf M."/>
            <person name="Daum C."/>
            <person name="Ng V."/>
            <person name="Clum A."/>
            <person name="Steindorff A."/>
            <person name="Ohm R."/>
            <person name="Martin F."/>
            <person name="Silar P."/>
            <person name="Natvig D."/>
            <person name="Lalanne C."/>
            <person name="Gautier V."/>
            <person name="Ament-Velasquez S.L."/>
            <person name="Kruys A."/>
            <person name="Hutchinson M.I."/>
            <person name="Powell A.J."/>
            <person name="Barry K."/>
            <person name="Miller A.N."/>
            <person name="Grigoriev I.V."/>
            <person name="Debuchy R."/>
            <person name="Gladieux P."/>
            <person name="Thoren M.H."/>
            <person name="Johannesson H."/>
        </authorList>
    </citation>
    <scope>NUCLEOTIDE SEQUENCE</scope>
    <source>
        <strain evidence="2">CBS 955.72</strain>
    </source>
</reference>
<gene>
    <name evidence="2" type="ORF">B0T25DRAFT_576503</name>
</gene>
<evidence type="ECO:0000256" key="1">
    <source>
        <dbReference type="SAM" id="MobiDB-lite"/>
    </source>
</evidence>
<dbReference type="EMBL" id="JAUIQD010000001">
    <property type="protein sequence ID" value="KAK3364166.1"/>
    <property type="molecule type" value="Genomic_DNA"/>
</dbReference>
<comment type="caution">
    <text evidence="2">The sequence shown here is derived from an EMBL/GenBank/DDBJ whole genome shotgun (WGS) entry which is preliminary data.</text>
</comment>
<sequence>MDTSKFEQAYHRLLYEQGINQNSISDWFPDPAERDAFRQFSEDKIAAASAQLVGPKMTCGELVKAIDSSNLLTMSFANTVVPALNTHIRPWVPVGRCANNFLYRLVPDSWGLSTDDEEVWDNKSQLLEYILAAKNSEGKEEFAFIQLGELECTKDGQGSWPMTKDGVEDNAAAERLEWKETGFHLVARIGQQGHIDGVYTIYNMEWEDPLTGQDGRYRPDDGDWGKPPGSGDGDEGEDKEEKQIFCARLADRMGDFDKRMHNAELQEAQQVFDYISKNPKVKWWTKAKPERNNSLAHSRSPFQNDYPNAWNVDTHTPKERFKPLINKYLNGVPCAPGREALRE</sequence>
<proteinExistence type="predicted"/>
<name>A0AAJ0HWF5_9PEZI</name>